<evidence type="ECO:0000256" key="1">
    <source>
        <dbReference type="ARBA" id="ARBA00004141"/>
    </source>
</evidence>
<protein>
    <recommendedName>
        <fullName evidence="6">Transporter</fullName>
    </recommendedName>
</protein>
<evidence type="ECO:0000256" key="2">
    <source>
        <dbReference type="ARBA" id="ARBA00022448"/>
    </source>
</evidence>
<name>A0ABM9BJA1_9BACL</name>
<dbReference type="PRINTS" id="PR00176">
    <property type="entry name" value="NANEUSMPORT"/>
</dbReference>
<dbReference type="InterPro" id="IPR037272">
    <property type="entry name" value="SNS_sf"/>
</dbReference>
<accession>A0ABM9BJA1</accession>
<evidence type="ECO:0000256" key="4">
    <source>
        <dbReference type="ARBA" id="ARBA00022989"/>
    </source>
</evidence>
<feature type="transmembrane region" description="Helical" evidence="7">
    <location>
        <begin position="433"/>
        <end position="455"/>
    </location>
</feature>
<comment type="subcellular location">
    <subcellularLocation>
        <location evidence="1">Membrane</location>
        <topology evidence="1">Multi-pass membrane protein</topology>
    </subcellularLocation>
</comment>
<evidence type="ECO:0000256" key="7">
    <source>
        <dbReference type="SAM" id="Phobius"/>
    </source>
</evidence>
<dbReference type="PROSITE" id="PS00610">
    <property type="entry name" value="NA_NEUROTRAN_SYMP_1"/>
    <property type="match status" value="1"/>
</dbReference>
<feature type="transmembrane region" description="Helical" evidence="7">
    <location>
        <begin position="31"/>
        <end position="51"/>
    </location>
</feature>
<evidence type="ECO:0000313" key="8">
    <source>
        <dbReference type="EMBL" id="CAH1058668.1"/>
    </source>
</evidence>
<dbReference type="InterPro" id="IPR047218">
    <property type="entry name" value="YocR/YhdH-like"/>
</dbReference>
<keyword evidence="6" id="KW-0769">Symport</keyword>
<feature type="transmembrane region" description="Helical" evidence="7">
    <location>
        <begin position="236"/>
        <end position="259"/>
    </location>
</feature>
<dbReference type="Proteomes" id="UP000838749">
    <property type="component" value="Unassembled WGS sequence"/>
</dbReference>
<proteinExistence type="inferred from homology"/>
<evidence type="ECO:0000313" key="9">
    <source>
        <dbReference type="Proteomes" id="UP000838749"/>
    </source>
</evidence>
<sequence length="463" mass="49708">MRSKKEKRKRGKRMNQFKGEKNLLSEKKERFSSAGFIFAAIGSSVGLGNMWKFPYITGENGGAAFFLLFIVCLVLIGLPVLLAELAIGRSGRGSAATAFVRAGGGKNWMAVGFLQVLAPFLILSFYIIVAGWTLNYAMIAFSGQLFSSSNYAGEFSSFISGPMPMVWQGIAILITAGVVILGVSGGIEKFNKVLIPGLVVLLFVLMIRAVTLPGANEGVAFFLKPDFSVLTAESALVALGHAFFSLSLGMGILLTYGSYVDKKQSLGTAALAVGAGDLLYAFIAGLIIFPTTFSFGIAPDQGPSLIFIALPAAFSAMPFGAFFGGLFFILLAIAALTSAVSLLEVPVSFAMERWNWSRKRSVWILSLVCFLLSIPSAMSLGMFPELSFGGKALFDWVDFVTSNIMLPLGGLLVTIFAGYFWKGAAEAAGLKAGWFRVWLFMLRYVAPILVFLVLLHTSGILSF</sequence>
<dbReference type="PANTHER" id="PTHR42948">
    <property type="entry name" value="TRANSPORTER"/>
    <property type="match status" value="1"/>
</dbReference>
<dbReference type="InterPro" id="IPR000175">
    <property type="entry name" value="Na/ntran_symport"/>
</dbReference>
<comment type="caution">
    <text evidence="8">The sequence shown here is derived from an EMBL/GenBank/DDBJ whole genome shotgun (WGS) entry which is preliminary data.</text>
</comment>
<keyword evidence="3 6" id="KW-0812">Transmembrane</keyword>
<feature type="transmembrane region" description="Helical" evidence="7">
    <location>
        <begin position="404"/>
        <end position="421"/>
    </location>
</feature>
<feature type="transmembrane region" description="Helical" evidence="7">
    <location>
        <begin position="279"/>
        <end position="298"/>
    </location>
</feature>
<keyword evidence="9" id="KW-1185">Reference proteome</keyword>
<feature type="transmembrane region" description="Helical" evidence="7">
    <location>
        <begin position="329"/>
        <end position="350"/>
    </location>
</feature>
<feature type="transmembrane region" description="Helical" evidence="7">
    <location>
        <begin position="193"/>
        <end position="215"/>
    </location>
</feature>
<feature type="transmembrane region" description="Helical" evidence="7">
    <location>
        <begin position="108"/>
        <end position="128"/>
    </location>
</feature>
<organism evidence="8 9">
    <name type="scientific">Paenibacillus pseudetheri</name>
    <dbReference type="NCBI Taxonomy" id="2897682"/>
    <lineage>
        <taxon>Bacteria</taxon>
        <taxon>Bacillati</taxon>
        <taxon>Bacillota</taxon>
        <taxon>Bacilli</taxon>
        <taxon>Bacillales</taxon>
        <taxon>Paenibacillaceae</taxon>
        <taxon>Paenibacillus</taxon>
    </lineage>
</organism>
<feature type="transmembrane region" description="Helical" evidence="7">
    <location>
        <begin position="362"/>
        <end position="384"/>
    </location>
</feature>
<keyword evidence="4 7" id="KW-1133">Transmembrane helix</keyword>
<dbReference type="NCBIfam" id="NF037979">
    <property type="entry name" value="Na_transp"/>
    <property type="match status" value="1"/>
</dbReference>
<dbReference type="Pfam" id="PF00209">
    <property type="entry name" value="SNF"/>
    <property type="match status" value="2"/>
</dbReference>
<dbReference type="CDD" id="cd10336">
    <property type="entry name" value="SLC6sbd_Tyt1-Like"/>
    <property type="match status" value="1"/>
</dbReference>
<feature type="transmembrane region" description="Helical" evidence="7">
    <location>
        <begin position="63"/>
        <end position="87"/>
    </location>
</feature>
<dbReference type="PROSITE" id="PS50267">
    <property type="entry name" value="NA_NEUROTRAN_SYMP_3"/>
    <property type="match status" value="1"/>
</dbReference>
<dbReference type="SUPFAM" id="SSF161070">
    <property type="entry name" value="SNF-like"/>
    <property type="match status" value="1"/>
</dbReference>
<feature type="transmembrane region" description="Helical" evidence="7">
    <location>
        <begin position="165"/>
        <end position="187"/>
    </location>
</feature>
<comment type="similarity">
    <text evidence="6">Belongs to the sodium:neurotransmitter symporter (SNF) (TC 2.A.22) family.</text>
</comment>
<evidence type="ECO:0000256" key="6">
    <source>
        <dbReference type="RuleBase" id="RU003732"/>
    </source>
</evidence>
<dbReference type="PANTHER" id="PTHR42948:SF1">
    <property type="entry name" value="TRANSPORTER"/>
    <property type="match status" value="1"/>
</dbReference>
<gene>
    <name evidence="8" type="ORF">PAECIP111894_04844</name>
</gene>
<keyword evidence="2 6" id="KW-0813">Transport</keyword>
<dbReference type="EMBL" id="CAKMAB010000037">
    <property type="protein sequence ID" value="CAH1058668.1"/>
    <property type="molecule type" value="Genomic_DNA"/>
</dbReference>
<evidence type="ECO:0000256" key="5">
    <source>
        <dbReference type="ARBA" id="ARBA00023136"/>
    </source>
</evidence>
<evidence type="ECO:0000256" key="3">
    <source>
        <dbReference type="ARBA" id="ARBA00022692"/>
    </source>
</evidence>
<keyword evidence="5 7" id="KW-0472">Membrane</keyword>
<reference evidence="8" key="1">
    <citation type="submission" date="2021-12" db="EMBL/GenBank/DDBJ databases">
        <authorList>
            <person name="Criscuolo A."/>
        </authorList>
    </citation>
    <scope>NUCLEOTIDE SEQUENCE</scope>
    <source>
        <strain evidence="8">CIP111894</strain>
    </source>
</reference>